<reference evidence="2 3" key="1">
    <citation type="journal article" date="2014" name="PLoS Genet.">
        <title>Phylogenetically driven sequencing of extremely halophilic archaea reveals strategies for static and dynamic osmo-response.</title>
        <authorList>
            <person name="Becker E.A."/>
            <person name="Seitzer P.M."/>
            <person name="Tritt A."/>
            <person name="Larsen D."/>
            <person name="Krusor M."/>
            <person name="Yao A.I."/>
            <person name="Wu D."/>
            <person name="Madern D."/>
            <person name="Eisen J.A."/>
            <person name="Darling A.E."/>
            <person name="Facciotti M.T."/>
        </authorList>
    </citation>
    <scope>NUCLEOTIDE SEQUENCE [LARGE SCALE GENOMIC DNA]</scope>
    <source>
        <strain evidence="2 3">2-9-1</strain>
    </source>
</reference>
<dbReference type="Proteomes" id="UP000011626">
    <property type="component" value="Unassembled WGS sequence"/>
</dbReference>
<sequence>MSAEVAQSDDAQYAAVDPSDLEAGDEVIVSDVAEDGQTRGIVEGTENEWGRYGVELTREDGVEVMVWEETGRTFTRVEEGE</sequence>
<organism evidence="2 3">
    <name type="scientific">Halosimplex carlsbadense 2-9-1</name>
    <dbReference type="NCBI Taxonomy" id="797114"/>
    <lineage>
        <taxon>Archaea</taxon>
        <taxon>Methanobacteriati</taxon>
        <taxon>Methanobacteriota</taxon>
        <taxon>Stenosarchaea group</taxon>
        <taxon>Halobacteria</taxon>
        <taxon>Halobacteriales</taxon>
        <taxon>Haloarculaceae</taxon>
        <taxon>Halosimplex</taxon>
    </lineage>
</organism>
<name>M0CDT7_9EURY</name>
<proteinExistence type="predicted"/>
<feature type="region of interest" description="Disordered" evidence="1">
    <location>
        <begin position="1"/>
        <end position="22"/>
    </location>
</feature>
<evidence type="ECO:0000313" key="3">
    <source>
        <dbReference type="Proteomes" id="UP000011626"/>
    </source>
</evidence>
<evidence type="ECO:0000256" key="1">
    <source>
        <dbReference type="SAM" id="MobiDB-lite"/>
    </source>
</evidence>
<gene>
    <name evidence="2" type="ORF">C475_19503</name>
</gene>
<dbReference type="EMBL" id="AOIU01000044">
    <property type="protein sequence ID" value="ELZ20818.1"/>
    <property type="molecule type" value="Genomic_DNA"/>
</dbReference>
<dbReference type="AlphaFoldDB" id="M0CDT7"/>
<protein>
    <submittedName>
        <fullName evidence="2">Uncharacterized protein</fullName>
    </submittedName>
</protein>
<comment type="caution">
    <text evidence="2">The sequence shown here is derived from an EMBL/GenBank/DDBJ whole genome shotgun (WGS) entry which is preliminary data.</text>
</comment>
<dbReference type="STRING" id="797114.C475_19503"/>
<keyword evidence="3" id="KW-1185">Reference proteome</keyword>
<dbReference type="RefSeq" id="WP_006885564.1">
    <property type="nucleotide sequence ID" value="NZ_AOIU01000044.1"/>
</dbReference>
<evidence type="ECO:0000313" key="2">
    <source>
        <dbReference type="EMBL" id="ELZ20818.1"/>
    </source>
</evidence>
<accession>M0CDT7</accession>